<dbReference type="HOGENOM" id="CLU_3182451_0_0_11"/>
<proteinExistence type="predicted"/>
<comment type="caution">
    <text evidence="1">The sequence shown here is derived from an EMBL/GenBank/DDBJ whole genome shotgun (WGS) entry which is preliminary data.</text>
</comment>
<protein>
    <submittedName>
        <fullName evidence="1">Uncharacterized protein</fullName>
    </submittedName>
</protein>
<reference evidence="1 2" key="1">
    <citation type="submission" date="2009-04" db="EMBL/GenBank/DDBJ databases">
        <authorList>
            <person name="Weinstock G."/>
            <person name="Sodergren E."/>
            <person name="Clifton S."/>
            <person name="Fulton L."/>
            <person name="Fulton B."/>
            <person name="Courtney L."/>
            <person name="Fronick C."/>
            <person name="Harrison M."/>
            <person name="Strong C."/>
            <person name="Farmer C."/>
            <person name="Delahaunty K."/>
            <person name="Markovic C."/>
            <person name="Hall O."/>
            <person name="Minx P."/>
            <person name="Tomlinson C."/>
            <person name="Mitreva M."/>
            <person name="Nelson J."/>
            <person name="Hou S."/>
            <person name="Wollam A."/>
            <person name="Pepin K.H."/>
            <person name="Johnson M."/>
            <person name="Bhonagiri V."/>
            <person name="Nash W.E."/>
            <person name="Warren W."/>
            <person name="Chinwalla A."/>
            <person name="Mardis E.R."/>
            <person name="Wilson R.K."/>
        </authorList>
    </citation>
    <scope>NUCLEOTIDE SEQUENCE [LARGE SCALE GENOMIC DNA]</scope>
    <source>
        <strain evidence="1 2">DSM 13280</strain>
    </source>
</reference>
<dbReference type="Proteomes" id="UP000003295">
    <property type="component" value="Unassembled WGS sequence"/>
</dbReference>
<gene>
    <name evidence="1" type="ORF">COLINT_02210</name>
</gene>
<organism evidence="1 2">
    <name type="scientific">Collinsella intestinalis DSM 13280</name>
    <dbReference type="NCBI Taxonomy" id="521003"/>
    <lineage>
        <taxon>Bacteria</taxon>
        <taxon>Bacillati</taxon>
        <taxon>Actinomycetota</taxon>
        <taxon>Coriobacteriia</taxon>
        <taxon>Coriobacteriales</taxon>
        <taxon>Coriobacteriaceae</taxon>
        <taxon>Collinsella</taxon>
    </lineage>
</organism>
<dbReference type="AlphaFoldDB" id="C4F841"/>
<evidence type="ECO:0000313" key="2">
    <source>
        <dbReference type="Proteomes" id="UP000003295"/>
    </source>
</evidence>
<evidence type="ECO:0000313" key="1">
    <source>
        <dbReference type="EMBL" id="EEP45159.1"/>
    </source>
</evidence>
<accession>C4F841</accession>
<dbReference type="EMBL" id="ABXH02000003">
    <property type="protein sequence ID" value="EEP45159.1"/>
    <property type="molecule type" value="Genomic_DNA"/>
</dbReference>
<sequence>MIAHGTLLNPQRLHGLLHNSLNTKCYKGDVMAVGCLNCQRRRNYKS</sequence>
<name>C4F841_9ACTN</name>